<dbReference type="EMBL" id="PDNA01000060">
    <property type="protein sequence ID" value="PGH17990.1"/>
    <property type="molecule type" value="Genomic_DNA"/>
</dbReference>
<dbReference type="Pfam" id="PF05390">
    <property type="entry name" value="Kre9_KNH1_C"/>
    <property type="match status" value="1"/>
</dbReference>
<dbReference type="Pfam" id="PF10342">
    <property type="entry name" value="Kre9_KNH"/>
    <property type="match status" value="1"/>
</dbReference>
<feature type="region of interest" description="Disordered" evidence="2">
    <location>
        <begin position="234"/>
        <end position="260"/>
    </location>
</feature>
<dbReference type="GO" id="GO:0005576">
    <property type="term" value="C:extracellular region"/>
    <property type="evidence" value="ECO:0007669"/>
    <property type="project" value="TreeGrafter"/>
</dbReference>
<dbReference type="PANTHER" id="PTHR28154">
    <property type="entry name" value="CELL WALL SYNTHESIS PROTEIN KNH1-RELATED"/>
    <property type="match status" value="1"/>
</dbReference>
<feature type="compositionally biased region" description="Basic and acidic residues" evidence="2">
    <location>
        <begin position="246"/>
        <end position="260"/>
    </location>
</feature>
<dbReference type="GO" id="GO:0031505">
    <property type="term" value="P:fungal-type cell wall organization"/>
    <property type="evidence" value="ECO:0007669"/>
    <property type="project" value="TreeGrafter"/>
</dbReference>
<feature type="chain" id="PRO_5013287546" evidence="3">
    <location>
        <begin position="18"/>
        <end position="260"/>
    </location>
</feature>
<evidence type="ECO:0000256" key="2">
    <source>
        <dbReference type="SAM" id="MobiDB-lite"/>
    </source>
</evidence>
<keyword evidence="1 3" id="KW-0732">Signal</keyword>
<dbReference type="OrthoDB" id="2432613at2759"/>
<gene>
    <name evidence="6" type="ORF">AJ80_04611</name>
</gene>
<evidence type="ECO:0000256" key="1">
    <source>
        <dbReference type="ARBA" id="ARBA00022729"/>
    </source>
</evidence>
<name>A0A2B7Y9W5_POLH7</name>
<evidence type="ECO:0000313" key="7">
    <source>
        <dbReference type="Proteomes" id="UP000224634"/>
    </source>
</evidence>
<feature type="domain" description="Yeast cell wall synthesis Kre9/Knh1-like N-terminal" evidence="5">
    <location>
        <begin position="24"/>
        <end position="124"/>
    </location>
</feature>
<reference evidence="6 7" key="1">
    <citation type="submission" date="2017-10" db="EMBL/GenBank/DDBJ databases">
        <title>Comparative genomics in systemic dimorphic fungi from Ajellomycetaceae.</title>
        <authorList>
            <person name="Munoz J.F."/>
            <person name="Mcewen J.G."/>
            <person name="Clay O.K."/>
            <person name="Cuomo C.A."/>
        </authorList>
    </citation>
    <scope>NUCLEOTIDE SEQUENCE [LARGE SCALE GENOMIC DNA]</scope>
    <source>
        <strain evidence="6 7">UAMH7299</strain>
    </source>
</reference>
<proteinExistence type="predicted"/>
<organism evidence="6 7">
    <name type="scientific">Polytolypa hystricis (strain UAMH7299)</name>
    <dbReference type="NCBI Taxonomy" id="1447883"/>
    <lineage>
        <taxon>Eukaryota</taxon>
        <taxon>Fungi</taxon>
        <taxon>Dikarya</taxon>
        <taxon>Ascomycota</taxon>
        <taxon>Pezizomycotina</taxon>
        <taxon>Eurotiomycetes</taxon>
        <taxon>Eurotiomycetidae</taxon>
        <taxon>Onygenales</taxon>
        <taxon>Onygenales incertae sedis</taxon>
        <taxon>Polytolypa</taxon>
    </lineage>
</organism>
<dbReference type="STRING" id="1447883.A0A2B7Y9W5"/>
<accession>A0A2B7Y9W5</accession>
<dbReference type="PANTHER" id="PTHR28154:SF1">
    <property type="entry name" value="CELL WALL SYNTHESIS PROTEIN KNH1-RELATED"/>
    <property type="match status" value="1"/>
</dbReference>
<protein>
    <submittedName>
        <fullName evidence="6">Uncharacterized protein</fullName>
    </submittedName>
</protein>
<feature type="domain" description="Yeast cell wall synthesis Kre9/Knh1 C-terminal" evidence="4">
    <location>
        <begin position="170"/>
        <end position="251"/>
    </location>
</feature>
<dbReference type="Proteomes" id="UP000224634">
    <property type="component" value="Unassembled WGS sequence"/>
</dbReference>
<sequence>MRSHLLLLSLIARFASCAVEFTAPGAGEVLKAGDTITVEWHHVGNSTQVPGDILYDLFLCAGGNEEGSYEQLSQIVSQGLLANTKSASILVDASLGGSEQNAYFLRMSANYDASLEIIHSSRFTLSDMTGSFSETVANGLRDISSSSTEPPPVDSDIQKRQAAAAAAAAQGYTIPFGQQTGLTRYAPVATLPPTKITKKDPTRLFPTSAFDIAKSHLPKPTIKATVSVPLPSTVKSIENPASPAPHPDEEMQRYLNRWKD</sequence>
<dbReference type="AlphaFoldDB" id="A0A2B7Y9W5"/>
<comment type="caution">
    <text evidence="6">The sequence shown here is derived from an EMBL/GenBank/DDBJ whole genome shotgun (WGS) entry which is preliminary data.</text>
</comment>
<evidence type="ECO:0000259" key="4">
    <source>
        <dbReference type="Pfam" id="PF05390"/>
    </source>
</evidence>
<dbReference type="InterPro" id="IPR018466">
    <property type="entry name" value="Kre9/Knh1-like_N"/>
</dbReference>
<dbReference type="InterPro" id="IPR045328">
    <property type="entry name" value="Kre9/Knh1"/>
</dbReference>
<dbReference type="InterPro" id="IPR008659">
    <property type="entry name" value="Kre9/Knh1_C"/>
</dbReference>
<feature type="signal peptide" evidence="3">
    <location>
        <begin position="1"/>
        <end position="17"/>
    </location>
</feature>
<evidence type="ECO:0000313" key="6">
    <source>
        <dbReference type="EMBL" id="PGH17990.1"/>
    </source>
</evidence>
<evidence type="ECO:0000259" key="5">
    <source>
        <dbReference type="Pfam" id="PF10342"/>
    </source>
</evidence>
<dbReference type="GO" id="GO:0006078">
    <property type="term" value="P:(1-&gt;6)-beta-D-glucan biosynthetic process"/>
    <property type="evidence" value="ECO:0007669"/>
    <property type="project" value="InterPro"/>
</dbReference>
<keyword evidence="7" id="KW-1185">Reference proteome</keyword>
<dbReference type="GO" id="GO:0042546">
    <property type="term" value="P:cell wall biogenesis"/>
    <property type="evidence" value="ECO:0007669"/>
    <property type="project" value="InterPro"/>
</dbReference>
<evidence type="ECO:0000256" key="3">
    <source>
        <dbReference type="SAM" id="SignalP"/>
    </source>
</evidence>